<organism evidence="3 4">
    <name type="scientific">Linnemannia elongata AG-77</name>
    <dbReference type="NCBI Taxonomy" id="1314771"/>
    <lineage>
        <taxon>Eukaryota</taxon>
        <taxon>Fungi</taxon>
        <taxon>Fungi incertae sedis</taxon>
        <taxon>Mucoromycota</taxon>
        <taxon>Mortierellomycotina</taxon>
        <taxon>Mortierellomycetes</taxon>
        <taxon>Mortierellales</taxon>
        <taxon>Mortierellaceae</taxon>
        <taxon>Linnemannia</taxon>
    </lineage>
</organism>
<feature type="region of interest" description="Disordered" evidence="2">
    <location>
        <begin position="656"/>
        <end position="700"/>
    </location>
</feature>
<evidence type="ECO:0000313" key="4">
    <source>
        <dbReference type="Proteomes" id="UP000078512"/>
    </source>
</evidence>
<name>A0A197JGW5_9FUNG</name>
<evidence type="ECO:0000313" key="3">
    <source>
        <dbReference type="EMBL" id="OAQ24385.1"/>
    </source>
</evidence>
<proteinExistence type="predicted"/>
<feature type="compositionally biased region" description="Basic and acidic residues" evidence="2">
    <location>
        <begin position="656"/>
        <end position="669"/>
    </location>
</feature>
<accession>A0A197JGW5</accession>
<keyword evidence="1" id="KW-0175">Coiled coil</keyword>
<dbReference type="Proteomes" id="UP000078512">
    <property type="component" value="Unassembled WGS sequence"/>
</dbReference>
<dbReference type="STRING" id="1314771.A0A197JGW5"/>
<sequence length="1425" mass="159452">MTQPLPRETPYSDGPSESSSEPMYKIARYRAIDRKRARPTRKEREQLQNVIKPEQGYNIFQNTCWSYLHTAVEDKVRGIMLPSVKKAPNSGKKCKGKKAKQEPDMDKARRDFKTKLMGARKLPDGLRKQTIDAIQNYYQNNNLTDYNVQKALNPTKTELLHRFHKMVDMSIEELWDLAILDMQEELAGVIRGTAEPEGPKDEELRVCSTTLAQVIRKEFSERDVAAVEEKLVEKRDVLSDYTQEICALALQATVLIAQGILHDETRVFEIDSVFPERFQVRDTKMAQDDSLMDIKAGVITPETQERFVDLKKFRRNRPDEVCLLNQDHLSNISTNILGTKSKAYKLKHPPRKQSKGATLKDGDDHDATGHPGWRTILSAMESILGPGHHDKSTTGTSTILKRKRPDYAPNSDHNPDETKGKHKSVDDVDYSSELESTDVMEDAEEALVMDIDWSYIASDGQPGSSHWDDNIGCGVEEGISNGSRSTGSEDGEEFEASVKGDVYELPTIPKNLSQTCTEMIREVAKEIDNLWSGAIYIKLLDYTLRILLRLHLAPRRERAHYERCRAKAIQKADEARSTDQRHTIGYKTWLSRMTALFDDLDQALDFTDTAKLERKVKTVLGLIAEHNLYKPAMVERVSDLDPLDVRIVKAQLDKIDEGVVESQPDKTDTMSEAYDDDEDSDDEEFQDEKIDAAPGKEPSRRHLKALQTVTRRVLQDPDPNLDTAVTAETIRERAYDKSIFSEMEYETAAKIVNALRPFVAKNKVVTAGEPGSHHPPRFIMLLAPFAMIANSILRAAGYHKFTRRICPIPSATSTHPLPLNAAAIYEVLASSGKGHFDVLKPSSSGRTIKSAQQARDIAGGEAMFAAFFDMEKIHRVCQDHGLAFANKITFVDKYTLRIMGSVLPNGPTNPQRRPTASLYDSKRKKKSRDPAGISWSSELHARGLTIADAKDQTAIWSEKVEKLEPEVKDLKKTVSKLEKERSSALVEHRKHDNRNTRSTYGVVQGIRHSLTESRKELGPKEEELRVARRSLYYWNKLTSTTPAKNPSSPPEDTVTSRPSLASPAMQDFVEATCIKEVLDSASDSNHAVSYAGTDRGLKMMHLTVPQSRPDLDAHLNRYSALYNIHGELANKTMEHAQTIGDVKEAQDYRRGVRHRLREFETSNARTKDQHTQDLRTTRAWALFSAKERKVVQEHGRRSALSMEDVKDTGVATATVREVDGWCSDCEAYHLPEMSPQGLTYVGVVCPKTRPKITPVLFVGTGGLCIGARLGGNLKLGGGRITDQHRQSCPVLMTNEMRTSKVCIFCYHQLQLAKARRIINGSVKTVRVHGAVECINNDCEAVQCGHTIRGRDDNAAVAIAIAGYSNLVSRDRLTSGVRRTLPPFEPRLIPKIATPTPSTSESTGTNIDSEGISSGASSRCPQGPGQ</sequence>
<feature type="compositionally biased region" description="Basic and acidic residues" evidence="2">
    <location>
        <begin position="413"/>
        <end position="426"/>
    </location>
</feature>
<gene>
    <name evidence="3" type="ORF">K457DRAFT_129827</name>
</gene>
<feature type="compositionally biased region" description="Low complexity" evidence="2">
    <location>
        <begin position="1393"/>
        <end position="1404"/>
    </location>
</feature>
<feature type="region of interest" description="Disordered" evidence="2">
    <location>
        <begin position="1385"/>
        <end position="1425"/>
    </location>
</feature>
<feature type="compositionally biased region" description="Acidic residues" evidence="2">
    <location>
        <begin position="673"/>
        <end position="686"/>
    </location>
</feature>
<feature type="region of interest" description="Disordered" evidence="2">
    <location>
        <begin position="460"/>
        <end position="495"/>
    </location>
</feature>
<feature type="region of interest" description="Disordered" evidence="2">
    <location>
        <begin position="1"/>
        <end position="25"/>
    </location>
</feature>
<protein>
    <submittedName>
        <fullName evidence="3">Uncharacterized protein</fullName>
    </submittedName>
</protein>
<keyword evidence="4" id="KW-1185">Reference proteome</keyword>
<feature type="region of interest" description="Disordered" evidence="2">
    <location>
        <begin position="341"/>
        <end position="372"/>
    </location>
</feature>
<feature type="compositionally biased region" description="Polar residues" evidence="2">
    <location>
        <begin position="1405"/>
        <end position="1419"/>
    </location>
</feature>
<feature type="compositionally biased region" description="Basic residues" evidence="2">
    <location>
        <begin position="342"/>
        <end position="354"/>
    </location>
</feature>
<feature type="region of interest" description="Disordered" evidence="2">
    <location>
        <begin position="87"/>
        <end position="106"/>
    </location>
</feature>
<feature type="region of interest" description="Disordered" evidence="2">
    <location>
        <begin position="1038"/>
        <end position="1061"/>
    </location>
</feature>
<feature type="coiled-coil region" evidence="1">
    <location>
        <begin position="960"/>
        <end position="987"/>
    </location>
</feature>
<feature type="compositionally biased region" description="Basic and acidic residues" evidence="2">
    <location>
        <begin position="358"/>
        <end position="368"/>
    </location>
</feature>
<reference evidence="3 4" key="1">
    <citation type="submission" date="2016-05" db="EMBL/GenBank/DDBJ databases">
        <title>Genome sequencing reveals origins of a unique bacterial endosymbiosis in the earliest lineages of terrestrial Fungi.</title>
        <authorList>
            <consortium name="DOE Joint Genome Institute"/>
            <person name="Uehling J."/>
            <person name="Gryganskyi A."/>
            <person name="Hameed K."/>
            <person name="Tschaplinski T."/>
            <person name="Misztal P."/>
            <person name="Wu S."/>
            <person name="Desiro A."/>
            <person name="Vande Pol N."/>
            <person name="Du Z.-Y."/>
            <person name="Zienkiewicz A."/>
            <person name="Zienkiewicz K."/>
            <person name="Morin E."/>
            <person name="Tisserant E."/>
            <person name="Splivallo R."/>
            <person name="Hainaut M."/>
            <person name="Henrissat B."/>
            <person name="Ohm R."/>
            <person name="Kuo A."/>
            <person name="Yan J."/>
            <person name="Lipzen A."/>
            <person name="Nolan M."/>
            <person name="Labutti K."/>
            <person name="Barry K."/>
            <person name="Goldstein A."/>
            <person name="Labbe J."/>
            <person name="Schadt C."/>
            <person name="Tuskan G."/>
            <person name="Grigoriev I."/>
            <person name="Martin F."/>
            <person name="Vilgalys R."/>
            <person name="Bonito G."/>
        </authorList>
    </citation>
    <scope>NUCLEOTIDE SEQUENCE [LARGE SCALE GENOMIC DNA]</scope>
    <source>
        <strain evidence="3 4">AG-77</strain>
    </source>
</reference>
<dbReference type="EMBL" id="KV442095">
    <property type="protein sequence ID" value="OAQ24385.1"/>
    <property type="molecule type" value="Genomic_DNA"/>
</dbReference>
<evidence type="ECO:0000256" key="2">
    <source>
        <dbReference type="SAM" id="MobiDB-lite"/>
    </source>
</evidence>
<feature type="region of interest" description="Disordered" evidence="2">
    <location>
        <begin position="902"/>
        <end position="934"/>
    </location>
</feature>
<evidence type="ECO:0000256" key="1">
    <source>
        <dbReference type="SAM" id="Coils"/>
    </source>
</evidence>
<feature type="region of interest" description="Disordered" evidence="2">
    <location>
        <begin position="384"/>
        <end position="428"/>
    </location>
</feature>
<dbReference type="OrthoDB" id="2424936at2759"/>